<comment type="similarity">
    <text evidence="1">Belongs to the cycloisomerase 2 family.</text>
</comment>
<dbReference type="InterPro" id="IPR019405">
    <property type="entry name" value="Lactonase_7-beta_prop"/>
</dbReference>
<dbReference type="GO" id="GO:0005829">
    <property type="term" value="C:cytosol"/>
    <property type="evidence" value="ECO:0007669"/>
    <property type="project" value="TreeGrafter"/>
</dbReference>
<dbReference type="GO" id="GO:0047768">
    <property type="term" value="F:carboxy-cis,cis-muconate cyclase activity"/>
    <property type="evidence" value="ECO:0007669"/>
    <property type="project" value="UniProtKB-EC"/>
</dbReference>
<dbReference type="GO" id="GO:0017057">
    <property type="term" value="F:6-phosphogluconolactonase activity"/>
    <property type="evidence" value="ECO:0007669"/>
    <property type="project" value="TreeGrafter"/>
</dbReference>
<keyword evidence="3" id="KW-1185">Reference proteome</keyword>
<organism evidence="2 3">
    <name type="scientific">Streptococcus downei MFe28</name>
    <dbReference type="NCBI Taxonomy" id="764290"/>
    <lineage>
        <taxon>Bacteria</taxon>
        <taxon>Bacillati</taxon>
        <taxon>Bacillota</taxon>
        <taxon>Bacilli</taxon>
        <taxon>Lactobacillales</taxon>
        <taxon>Streptococcaceae</taxon>
        <taxon>Streptococcus</taxon>
    </lineage>
</organism>
<evidence type="ECO:0000313" key="2">
    <source>
        <dbReference type="EMBL" id="SUN36660.1"/>
    </source>
</evidence>
<reference evidence="2 3" key="1">
    <citation type="submission" date="2018-06" db="EMBL/GenBank/DDBJ databases">
        <authorList>
            <consortium name="Pathogen Informatics"/>
            <person name="Doyle S."/>
        </authorList>
    </citation>
    <scope>NUCLEOTIDE SEQUENCE [LARGE SCALE GENOMIC DNA]</scope>
    <source>
        <strain evidence="3">NCTC 11391</strain>
    </source>
</reference>
<gene>
    <name evidence="2" type="primary">ybhE</name>
    <name evidence="2" type="ORF">NCTC11391_01659</name>
</gene>
<proteinExistence type="inferred from homology"/>
<dbReference type="OrthoDB" id="9790815at2"/>
<keyword evidence="2" id="KW-0413">Isomerase</keyword>
<dbReference type="Proteomes" id="UP000254082">
    <property type="component" value="Unassembled WGS sequence"/>
</dbReference>
<dbReference type="InterPro" id="IPR011048">
    <property type="entry name" value="Haem_d1_sf"/>
</dbReference>
<dbReference type="InterPro" id="IPR015943">
    <property type="entry name" value="WD40/YVTN_repeat-like_dom_sf"/>
</dbReference>
<dbReference type="SUPFAM" id="SSF51004">
    <property type="entry name" value="C-terminal (heme d1) domain of cytochrome cd1-nitrite reductase"/>
    <property type="match status" value="1"/>
</dbReference>
<dbReference type="Pfam" id="PF10282">
    <property type="entry name" value="Lactonase"/>
    <property type="match status" value="1"/>
</dbReference>
<dbReference type="EMBL" id="UHFA01000002">
    <property type="protein sequence ID" value="SUN36660.1"/>
    <property type="molecule type" value="Genomic_DNA"/>
</dbReference>
<dbReference type="PANTHER" id="PTHR30344">
    <property type="entry name" value="6-PHOSPHOGLUCONOLACTONASE-RELATED"/>
    <property type="match status" value="1"/>
</dbReference>
<dbReference type="InterPro" id="IPR050282">
    <property type="entry name" value="Cycloisomerase_2"/>
</dbReference>
<evidence type="ECO:0000313" key="3">
    <source>
        <dbReference type="Proteomes" id="UP000254082"/>
    </source>
</evidence>
<accession>A0A380JEW9</accession>
<protein>
    <submittedName>
        <fullName evidence="2">3-carboxymuconate cyclase</fullName>
        <ecNumber evidence="2">5.5.1.5</ecNumber>
    </submittedName>
</protein>
<dbReference type="Gene3D" id="2.130.10.10">
    <property type="entry name" value="YVTN repeat-like/Quinoprotein amine dehydrogenase"/>
    <property type="match status" value="1"/>
</dbReference>
<name>A0A380JEW9_STRDO</name>
<dbReference type="EC" id="5.5.1.5" evidence="2"/>
<dbReference type="AlphaFoldDB" id="A0A380JEW9"/>
<dbReference type="PANTHER" id="PTHR30344:SF1">
    <property type="entry name" value="6-PHOSPHOGLUCONOLACTONASE"/>
    <property type="match status" value="1"/>
</dbReference>
<sequence>MEEIYFGTYTKRQSQGIYKADFDNETGQLSNLELLAEQENPTYLTFSPDDCLYSIASHQDQGGVASYSAGFQPLNTVLEDGAAPCHLGWDDKRDLVFSANYHTGQALVYKRQADGSLDLVNRIVHQGSGPHANQGHARVHFADISPDHYLLTCDLGTDELTSYALNETGLVQPIDNYKFPAGSGPRHLTFHPIFKHAFVVCELDSSVHNLIYQGCGNFEAYQVIPTLLDDYQGFNAPAAIKVTSDGWFVYVSNRGHNSIACYRFILDGYIHLIDVVPTHGETPRDICLSADENYLLVAHQDSDNVTVFRRNLDTGRLSEVSHDFQVPEAVCLVNRPLP</sequence>
<dbReference type="RefSeq" id="WP_002997148.1">
    <property type="nucleotide sequence ID" value="NZ_UHFA01000002.1"/>
</dbReference>
<evidence type="ECO:0000256" key="1">
    <source>
        <dbReference type="ARBA" id="ARBA00005564"/>
    </source>
</evidence>